<dbReference type="GO" id="GO:0030687">
    <property type="term" value="C:preribosome, large subunit precursor"/>
    <property type="evidence" value="ECO:0007669"/>
    <property type="project" value="TreeGrafter"/>
</dbReference>
<feature type="compositionally biased region" description="Acidic residues" evidence="11">
    <location>
        <begin position="4214"/>
        <end position="4225"/>
    </location>
</feature>
<evidence type="ECO:0000256" key="1">
    <source>
        <dbReference type="ARBA" id="ARBA00004604"/>
    </source>
</evidence>
<dbReference type="FunFam" id="3.40.50.300:FF:000142">
    <property type="entry name" value="Midasin"/>
    <property type="match status" value="1"/>
</dbReference>
<dbReference type="FunFam" id="3.40.50.300:FF:000712">
    <property type="entry name" value="Midasin"/>
    <property type="match status" value="1"/>
</dbReference>
<keyword evidence="8 10" id="KW-0143">Chaperone</keyword>
<dbReference type="FunFam" id="3.40.50.300:FF:001368">
    <property type="entry name" value="Midasin"/>
    <property type="match status" value="1"/>
</dbReference>
<gene>
    <name evidence="13" type="ORF">EPUL_000412</name>
</gene>
<evidence type="ECO:0000256" key="2">
    <source>
        <dbReference type="ARBA" id="ARBA00004642"/>
    </source>
</evidence>
<feature type="compositionally biased region" description="Acidic residues" evidence="11">
    <location>
        <begin position="4317"/>
        <end position="4326"/>
    </location>
</feature>
<dbReference type="Pfam" id="PF17867">
    <property type="entry name" value="AAA_lid_7"/>
    <property type="match status" value="3"/>
</dbReference>
<evidence type="ECO:0000256" key="11">
    <source>
        <dbReference type="SAM" id="MobiDB-lite"/>
    </source>
</evidence>
<dbReference type="OrthoDB" id="5186at2759"/>
<dbReference type="Proteomes" id="UP000237438">
    <property type="component" value="Unassembled WGS sequence"/>
</dbReference>
<dbReference type="InterPro" id="IPR048617">
    <property type="entry name" value="MDN1_AAA_lid_4"/>
</dbReference>
<dbReference type="Pfam" id="PF17865">
    <property type="entry name" value="AAA_lid_5"/>
    <property type="match status" value="1"/>
</dbReference>
<comment type="similarity">
    <text evidence="3 10">Belongs to the midasin family.</text>
</comment>
<dbReference type="InterPro" id="IPR041190">
    <property type="entry name" value="Midasin_AAA_lid_5"/>
</dbReference>
<dbReference type="PIRSF" id="PIRSF010340">
    <property type="entry name" value="Midasin"/>
    <property type="match status" value="1"/>
</dbReference>
<dbReference type="SMART" id="SM00382">
    <property type="entry name" value="AAA"/>
    <property type="match status" value="6"/>
</dbReference>
<dbReference type="InterPro" id="IPR040848">
    <property type="entry name" value="AAA_lid_7"/>
</dbReference>
<name>A0A2S4Q0P5_9PEZI</name>
<evidence type="ECO:0000256" key="10">
    <source>
        <dbReference type="PIRNR" id="PIRNR010340"/>
    </source>
</evidence>
<dbReference type="InterPro" id="IPR011704">
    <property type="entry name" value="ATPase_dyneun-rel_AAA"/>
</dbReference>
<dbReference type="EMBL" id="PEDP01000061">
    <property type="protein sequence ID" value="POS87850.1"/>
    <property type="molecule type" value="Genomic_DNA"/>
</dbReference>
<feature type="compositionally biased region" description="Basic and acidic residues" evidence="11">
    <location>
        <begin position="4327"/>
        <end position="4346"/>
    </location>
</feature>
<evidence type="ECO:0000313" key="14">
    <source>
        <dbReference type="Proteomes" id="UP000237438"/>
    </source>
</evidence>
<comment type="function">
    <text evidence="10">Nuclear chaperone required for maturation and nuclear export of pre-60S ribosome subunits.</text>
</comment>
<dbReference type="CDD" id="cd00009">
    <property type="entry name" value="AAA"/>
    <property type="match status" value="2"/>
</dbReference>
<feature type="compositionally biased region" description="Basic and acidic residues" evidence="11">
    <location>
        <begin position="4289"/>
        <end position="4316"/>
    </location>
</feature>
<dbReference type="InterPro" id="IPR002035">
    <property type="entry name" value="VWF_A"/>
</dbReference>
<evidence type="ECO:0000256" key="9">
    <source>
        <dbReference type="ARBA" id="ARBA00023242"/>
    </source>
</evidence>
<feature type="compositionally biased region" description="Acidic residues" evidence="11">
    <location>
        <begin position="4104"/>
        <end position="4126"/>
    </location>
</feature>
<feature type="compositionally biased region" description="Acidic residues" evidence="11">
    <location>
        <begin position="4135"/>
        <end position="4152"/>
    </location>
</feature>
<keyword evidence="7 10" id="KW-0067">ATP-binding</keyword>
<keyword evidence="14" id="KW-1185">Reference proteome</keyword>
<feature type="compositionally biased region" description="Acidic residues" evidence="11">
    <location>
        <begin position="4239"/>
        <end position="4265"/>
    </location>
</feature>
<dbReference type="FunFam" id="3.40.50.300:FF:001053">
    <property type="entry name" value="Midasin"/>
    <property type="match status" value="1"/>
</dbReference>
<dbReference type="GO" id="GO:0005654">
    <property type="term" value="C:nucleoplasm"/>
    <property type="evidence" value="ECO:0007669"/>
    <property type="project" value="UniProtKB-SubCell"/>
</dbReference>
<dbReference type="InterPro" id="IPR027417">
    <property type="entry name" value="P-loop_NTPase"/>
</dbReference>
<dbReference type="Gene3D" id="3.40.50.300">
    <property type="entry name" value="P-loop containing nucleotide triphosphate hydrolases"/>
    <property type="match status" value="6"/>
</dbReference>
<accession>A0A2S4Q0P5</accession>
<keyword evidence="5" id="KW-0597">Phosphoprotein</keyword>
<keyword evidence="6 10" id="KW-0547">Nucleotide-binding</keyword>
<evidence type="ECO:0000256" key="4">
    <source>
        <dbReference type="ARBA" id="ARBA00017143"/>
    </source>
</evidence>
<dbReference type="GO" id="GO:0000055">
    <property type="term" value="P:ribosomal large subunit export from nucleus"/>
    <property type="evidence" value="ECO:0007669"/>
    <property type="project" value="TreeGrafter"/>
</dbReference>
<reference evidence="13 14" key="1">
    <citation type="submission" date="2017-10" db="EMBL/GenBank/DDBJ databases">
        <title>Development of genomic resources for the powdery mildew, Erysiphe pulchra.</title>
        <authorList>
            <person name="Wadl P.A."/>
            <person name="Mack B.M."/>
            <person name="Moore G."/>
            <person name="Beltz S.B."/>
        </authorList>
    </citation>
    <scope>NUCLEOTIDE SEQUENCE [LARGE SCALE GENOMIC DNA]</scope>
    <source>
        <strain evidence="13">Cflorida</strain>
    </source>
</reference>
<sequence>MENVRVMGVETTGIGLKELPTELHTIIQMQHERHFLNKLAAAAINPKLTSQLFVRFHLVFADICARWIENKKNKICKIAAFARILPLAPHLVVFLEEYLDLYKGNDGISKFPFLNKSFDHPTEVTELQQALLATWRLLCFDKFIFSQIIESTKIQELFKHKDVAVRYLAVRVFCQLFSVADYKFEEMIIENVGEKKIILGDFDGHSTDLIFLSLMEEGRFREATEEMKSLNKITSSLSDYNLLDITSQVTQYGSILLPRLNGVPSSSSSIVQVPTTKKNLENFAEALLSSSPILLHGLPGSGKTLLVKDFAREFGIGSNMVTLHLNEQTDIKVLIGVYTTGLNPGSFEWKPGVLTTAVKEGRWIFIEDIDRAPNDVLSVILSLIERRELLIPNRGEIIRAGRGFRILASTQTALDLVGREKLPSLLSLGSHLWKNVPVQMPSNKELHQIIFKRFSLLHNFLPGIIEVYSRLQSIPQRPLDFSNLRNCYCRTINPRDLLKWCKRLEGVLLRNGSRTSSDPIDDRIRYEMFLEAIDCFAASLPNMDLRMTVISLIAETMHIDPQQVNFFITSHVPKHEEQQKSLSIGRAYLTKNPSLRQNKFTSTMRPFANTTFAKRLLEQIGVAVNNSEPILLVGETGIGKTTIVQQLADSLGYKLAVVNLSQQSEVVDLLGSFKPINIKFLAIPLKDEFDELFSLTGLSVTKNQKYLDMLDRCFAKGQWNKVLKLLCEAPKMFEKILLTMAKKETEVFQNNLLIEQPAKRRKTETRLQLLLNLKKRWEKFSESLDQFDAQINQGPKGFAFTFVESNIIRAVRNGDWVLLDEINLASPDTLESISDLLYSSSEGSRSILLPETGNIKRIIAHPHFKIFGAMNPATDVGKRDLPPSLRSRFTEIYVDNPDRSIDDLVDIIKVYMRGIINDDEIAKYDIAKLYMKIIKLTHEKKLVDGANQVPHFSLRTLTRVLSYAEKMAPLYGLRRALSEGFAMGFLTFLDQESENRLKSLIDSSLSESQKNYKAMLSQSPKYPDDGKRYVQFTSASRDRHYWLLQGLEPCQQQKNYIRTPSVDRNILNLVRAISTRQYPVLIQGPTSSGKTSMIEYLAKHSGNKCVRINNHEHTDLQEYLGSYVSTSDGNLHFQEGVLIQALRLGYWIILDELNLAPTDVLEALNRLLDDNREILIPETQEVVRPHDGFMLFATQNPPGHYGGRKILSRAFRNRFLELHFNDIPEEELETILKTRCQNVAPSDCGRIVKVYKELSKLRQSSRFFEHKNSFATLRDLFRWAFRSYDTREQLAANGYMLLAERVRNPEERNAVQAIIEKVMKVKIDTVGQLYNATFSSEINLYNSTRNSQQIIWTHSMRRLYILVAHAIRNNEPVLLVGETGCGKTTVCQMIAESFSKKLFTVNAHQNTETGDLIGAQRPVRNRAIIVENLVHALSKALSYSGNAVINHNDFDSLLRSYQSLTEEEANKIPAELHQNINSSRAKLNALFEWCDGGLVQAMREGQFFLLDEISLAGDAILERLNSVLETERSILLAEKGIEDSFIKAADGFQIFATMNPGGDYGKRELSPALRNRFTEIWVPPLSDQNDILVIIQSKLNTELKIFSTAMVQFAEWFAQKYRHSSMTSISIRDMLTWVKFMNKCGSHDAYFSLVQGAAMVYIDTLGANPAALFTDNSESITEQRVKCLQQLGILLDFNILSLYFNPILVIDDEHKFRIGQFTLPKQSKSITKLEYAFEAPTTKLNAMRVARALQVGKPILLEGNPGVGKTTLIAALALACNQSLTRINLSEHSDLMDLFGTDVPIDGAEICQFEWRDAPFLQAMQKGEWVLLDEMNLAPQSVLEGLNACLDHRGEIYISQLNKTFKRHPNFSIFAAQNPHHQGGGRKGLPSSFVNRFTVVYADVFSNNDLKVICKQRYPTISEDIINSIIFFVTRLEKEIINNRTFGSQGGPWEFNLRDMLRWLQLLTSDEPLLQSAEPSDFIHTIFRQRFRSPEDRAEIDNLHTEIFPSTSLTRHLFHNLTSTGYQVGLAYLSRNMLDQPTAFPKLDLTSRLSELESVMICIQQNIPCLLVGLSGTGKTALLHHIAATTGNSLVSFSINSDTDTIDLIGGYEQADPQRAASKLIEELENLMRQKFLSNKSFQLPYEAFSLIQMIKNYEKLPTRNLLLDLAQKLSLIGSQSNIQDFGEFVQRLHTLSKNLETREGIQFEWVDGILVRALEQGRWLILDNANLCSASVLDRINSLLEPNGYLCMNERCGQDGQPRIVKPHPNFRIFMTMDPRFGELSRAMRNRALEIYLEPHSNITVRNPSIDCAESSMYRFRNFLLVMQHAKNMDMNTIFSSAFENLSCSDLSLVRRFFSSFNYRQIREFSSLGETYLSIYEDPGNEKLRDLVVEANKFFKQHSFKDAMMVHPLQNSPFVPILAKSLGLNLILWLGAVFDFFLEIKAIQSVQDAQREALKHLKPTKMNRFQRSLIKRRVTSISGDSTINVSDFVEHHLKSLAFFLQNFSTSDREQFAITKTIINSLLRFCLETVNLVTSPTFEEETFQAHLAIGEEMMVSIKEKNLLLAKNFTDDLERNFSCGFKLTTGLSMELMWKKLRPIPISSSFTYKTLLTMEDLAERFDKLRWKTSNTISELGNLIKSFLKAYRLILTSKVDGAALVVLLAQEMASLEIYSAIEKESNTPYFKKQFETIRQYEFLKEMLSNLDEVKIDFDSLVLSDYPTLFSLNFEILTPTSKFLQLVDFFWSENNHVSPVKNSLLLQILGKLNNFQDVNLNGLKLLETELSNLGHKLTLLSYVLYQDSLLNLNEVLLNLIQNIINIHGDNSLRFWNNLQANFDNNNAHNTPNEVIISPHLQDILTNNFLPSTHHILTAQSQNISKIKSSALAWIEFAIGCIKLYVPNRAYDPDKRQRLELERYKNSKKILTQKLNSLRKFEQLFTGQDSNLRCQLLESDLRDLGDAPEILQEIYRPEISEMTQLQGEFSRLLEVALESKITVTVASDTGNYQRFQLLQSNINEIISRISFKYKSYRDLTRPIVCILRCLQIGISLSMIVIDNLKIPNKTLLELEKLAPFMVICDEFVLEDLCNSHPIEYLEIIATQTLYEDQSIFQSKVRHSTLRVIHELYNEWRNQLDSDRLNSQSQGGLYRYRRSIEDEDEIDEEQFAELFPSYDVESSQKVNKSLKSDASSKAIKIAKVHYEIFFGVFKPSEKIKGLMRNILRSICPNLNDCCDYVSFNMTSVLLPGVLLLLDEKIKEHNFTEDPKLFNFYAHPNLPECRKLLILIQRIENRFRELLTVDEIKHMQPIYDVLSSCSELLQFSHDDPLAKMITKVEKIHTYMHEWQFGGWVPKIHTALTLYEDITTTIVNWRRLELSTWAKLFEIEISKCEDDAKSWWFVAYEIIIAVPLQKSESKDEMKNYAQRLLFELENYFSSAPLGQYSQRLELLKQLQKHLEILEIEVPYLSIISRALANFTSYYSRYAKKVTKELESGRSNLDKLMHDVLLMASWKDTNIVALRESAKRSHHKLFKIVRKFRELLGRPVEDIFKQELPDEKIAMIITHNLSSTIHTSIDPTVFKLCTTFIPKWSNKSKRLINISNTLTLMVKNAQIPPEAIDCSTHLEDFLQTTVCSISALQKATPSILSKENKGFVKNLKSQKRRLFADSLKSLRFMGINFNFSSNIFLRQGSLSTILTHLEIWKDFANTGVDYYFYKFIDYITRARNFTKQHTPDLTNAEISRSIGFLEGFLQVIISQHNYLSRTASILKKLKFNIQAMKNLWAQDYVIRKNLVYSNHDKVLQWLPHILRVGLEVIEIHSKFAKVDSETVYTSLKSWIAKFTSLKNQWDDLPHLPPKIITTKHLSLLSLINDAAKQLVIELAYLKTTHPNLSYIIDPMIPWTKITTKSDDLKSEDVSVTDLDLCVTKLSDSVLMAVENYKKEISSLLKSSEEQGWFIKSDSVSRNSLKALHIETISDQILDSFVLISKLNLEDEQISRTVSARCAIAIPILNQYLSISLESFDRYVKIHQITCKTSYTLAKCFCQIATEGFCTPSEQSDSQDESTEKLEGGTGLRDGDGADDISKDVQEEDLEELAQEPNTSENNEIKDEPDAVDMADADMEGEVNDSEEVRDDQEDKCSEDEHNEDQIDEESGSVDDLDPNAIDEKMWDGDSDPAEKDQQGDESKGSLNKDEVTAPEETNDKLNENRDQNDEICSEKSQEEDIGNEQEDEVMQNDIEQHDPKADECEVLDLPDDMVLDGEDQNSVSEDDDQMENQPDLENLDVSDETSNIDESEETMEKEGEIDELGDKKDDASNFETDHEKDEADEGEEDQEIEKAEKDNKEKDQLSHEKDNGLLCDDDDDDNSGDVNKTNFSDEKGAGETNNDNTSDTLEAQSKSIGDNGSERKEETESSKQDQSTMRNTMNDIGDENKDATNTPESFKKLGDVLERWHRQQTKTYDLPENKLEDNLNSDKEASDFQHLQDEDAIPDTQALGTTNEDQAYTLDEAMAIDESNDTLDQFVPDNIQEENNEELNDIEIDEPLYSEKHDHDNSLSRQVGATIKQSRDFDGKDTLPNFNEETEEAEEEVHQLVNHIRLDTEDSLRPLTDAQKQWAHYEGLTRDLTLSLTEQLRLILAPTVATRMRGDFRTGKRLNIKRIIPYIASQYKRDKIWMRRSLPSKRSYQVMLAVDDSKSMGESGSGPLAFETLVMVSKALSMLEVGEICIVGFGEDVKIAHDFNSSFSSDAGPRAFQHFRFQQNRTDIALLVKESINIFRTARAKASNSAADLWQLEFIISDGICESRDHNAIKRLLREAMEEQIMIVFVIVDDIKHKIGGQSVMDLSQAAFVDGKVITSKYLDTFPFQYYIIVSDVRDLPNVLANLLRQWFQELVRS</sequence>
<organism evidence="13 14">
    <name type="scientific">Erysiphe pulchra</name>
    <dbReference type="NCBI Taxonomy" id="225359"/>
    <lineage>
        <taxon>Eukaryota</taxon>
        <taxon>Fungi</taxon>
        <taxon>Dikarya</taxon>
        <taxon>Ascomycota</taxon>
        <taxon>Pezizomycotina</taxon>
        <taxon>Leotiomycetes</taxon>
        <taxon>Erysiphales</taxon>
        <taxon>Erysiphaceae</taxon>
        <taxon>Erysiphe</taxon>
    </lineage>
</organism>
<dbReference type="Pfam" id="PF21108">
    <property type="entry name" value="MDN1_4th"/>
    <property type="match status" value="1"/>
</dbReference>
<proteinExistence type="inferred from homology"/>
<evidence type="ECO:0000256" key="6">
    <source>
        <dbReference type="ARBA" id="ARBA00022741"/>
    </source>
</evidence>
<feature type="compositionally biased region" description="Basic and acidic residues" evidence="11">
    <location>
        <begin position="4056"/>
        <end position="4079"/>
    </location>
</feature>
<evidence type="ECO:0000256" key="8">
    <source>
        <dbReference type="ARBA" id="ARBA00023186"/>
    </source>
</evidence>
<dbReference type="Pfam" id="PF07728">
    <property type="entry name" value="AAA_5"/>
    <property type="match status" value="8"/>
</dbReference>
<dbReference type="GO" id="GO:0005524">
    <property type="term" value="F:ATP binding"/>
    <property type="evidence" value="ECO:0007669"/>
    <property type="project" value="UniProtKB-KW"/>
</dbReference>
<evidence type="ECO:0000256" key="3">
    <source>
        <dbReference type="ARBA" id="ARBA00007188"/>
    </source>
</evidence>
<dbReference type="SUPFAM" id="SSF52540">
    <property type="entry name" value="P-loop containing nucleoside triphosphate hydrolases"/>
    <property type="match status" value="6"/>
</dbReference>
<comment type="caution">
    <text evidence="13">The sequence shown here is derived from an EMBL/GenBank/DDBJ whole genome shotgun (WGS) entry which is preliminary data.</text>
</comment>
<dbReference type="PANTHER" id="PTHR48103:SF2">
    <property type="entry name" value="MIDASIN"/>
    <property type="match status" value="1"/>
</dbReference>
<dbReference type="SUPFAM" id="SSF53300">
    <property type="entry name" value="vWA-like"/>
    <property type="match status" value="1"/>
</dbReference>
<feature type="compositionally biased region" description="Basic and acidic residues" evidence="11">
    <location>
        <begin position="4229"/>
        <end position="4238"/>
    </location>
</feature>
<dbReference type="FunFam" id="3.40.50.300:FF:000582">
    <property type="entry name" value="Midasin"/>
    <property type="match status" value="1"/>
</dbReference>
<evidence type="ECO:0000256" key="7">
    <source>
        <dbReference type="ARBA" id="ARBA00022840"/>
    </source>
</evidence>
<feature type="compositionally biased region" description="Polar residues" evidence="11">
    <location>
        <begin position="4407"/>
        <end position="4417"/>
    </location>
</feature>
<feature type="domain" description="VWFA" evidence="12">
    <location>
        <begin position="4676"/>
        <end position="4874"/>
    </location>
</feature>
<dbReference type="STRING" id="225359.A0A2S4Q0P5"/>
<evidence type="ECO:0000256" key="5">
    <source>
        <dbReference type="ARBA" id="ARBA00022553"/>
    </source>
</evidence>
<feature type="compositionally biased region" description="Basic and acidic residues" evidence="11">
    <location>
        <begin position="4156"/>
        <end position="4213"/>
    </location>
</feature>
<feature type="compositionally biased region" description="Basic and acidic residues" evidence="11">
    <location>
        <begin position="4395"/>
        <end position="4406"/>
    </location>
</feature>
<dbReference type="InterPro" id="IPR036465">
    <property type="entry name" value="vWFA_dom_sf"/>
</dbReference>
<feature type="compositionally biased region" description="Polar residues" evidence="11">
    <location>
        <begin position="4374"/>
        <end position="4393"/>
    </location>
</feature>
<feature type="region of interest" description="Disordered" evidence="11">
    <location>
        <begin position="4045"/>
        <end position="4435"/>
    </location>
</feature>
<evidence type="ECO:0000259" key="12">
    <source>
        <dbReference type="PROSITE" id="PS50234"/>
    </source>
</evidence>
<dbReference type="InterPro" id="IPR012099">
    <property type="entry name" value="Midasin"/>
</dbReference>
<protein>
    <recommendedName>
        <fullName evidence="4 10">Midasin</fullName>
    </recommendedName>
</protein>
<dbReference type="GO" id="GO:0000027">
    <property type="term" value="P:ribosomal large subunit assembly"/>
    <property type="evidence" value="ECO:0007669"/>
    <property type="project" value="InterPro"/>
</dbReference>
<dbReference type="GO" id="GO:0016887">
    <property type="term" value="F:ATP hydrolysis activity"/>
    <property type="evidence" value="ECO:0007669"/>
    <property type="project" value="InterPro"/>
</dbReference>
<dbReference type="PANTHER" id="PTHR48103">
    <property type="entry name" value="MIDASIN-RELATED"/>
    <property type="match status" value="1"/>
</dbReference>
<dbReference type="InterPro" id="IPR003593">
    <property type="entry name" value="AAA+_ATPase"/>
</dbReference>
<dbReference type="PROSITE" id="PS50234">
    <property type="entry name" value="VWFA"/>
    <property type="match status" value="1"/>
</dbReference>
<comment type="subcellular location">
    <subcellularLocation>
        <location evidence="1">Nucleus</location>
        <location evidence="1">Nucleolus</location>
    </subcellularLocation>
    <subcellularLocation>
        <location evidence="2">Nucleus</location>
        <location evidence="2">Nucleoplasm</location>
    </subcellularLocation>
</comment>
<keyword evidence="9 10" id="KW-0539">Nucleus</keyword>
<evidence type="ECO:0000313" key="13">
    <source>
        <dbReference type="EMBL" id="POS87850.1"/>
    </source>
</evidence>
<dbReference type="GO" id="GO:0005730">
    <property type="term" value="C:nucleolus"/>
    <property type="evidence" value="ECO:0007669"/>
    <property type="project" value="UniProtKB-SubCell"/>
</dbReference>
<feature type="compositionally biased region" description="Acidic residues" evidence="11">
    <location>
        <begin position="4272"/>
        <end position="4288"/>
    </location>
</feature>